<feature type="compositionally biased region" description="Low complexity" evidence="1">
    <location>
        <begin position="455"/>
        <end position="475"/>
    </location>
</feature>
<name>A0A9N9R922_9NEOP</name>
<dbReference type="AlphaFoldDB" id="A0A9N9R922"/>
<feature type="compositionally biased region" description="Basic and acidic residues" evidence="1">
    <location>
        <begin position="102"/>
        <end position="115"/>
    </location>
</feature>
<feature type="compositionally biased region" description="Polar residues" evidence="1">
    <location>
        <begin position="434"/>
        <end position="454"/>
    </location>
</feature>
<gene>
    <name evidence="3" type="ORF">DIATSA_LOCUS10278</name>
</gene>
<feature type="compositionally biased region" description="Polar residues" evidence="1">
    <location>
        <begin position="334"/>
        <end position="352"/>
    </location>
</feature>
<feature type="region of interest" description="Disordered" evidence="1">
    <location>
        <begin position="69"/>
        <end position="137"/>
    </location>
</feature>
<evidence type="ECO:0000313" key="3">
    <source>
        <dbReference type="EMBL" id="CAG9792769.1"/>
    </source>
</evidence>
<organism evidence="3 4">
    <name type="scientific">Diatraea saccharalis</name>
    <name type="common">sugarcane borer</name>
    <dbReference type="NCBI Taxonomy" id="40085"/>
    <lineage>
        <taxon>Eukaryota</taxon>
        <taxon>Metazoa</taxon>
        <taxon>Ecdysozoa</taxon>
        <taxon>Arthropoda</taxon>
        <taxon>Hexapoda</taxon>
        <taxon>Insecta</taxon>
        <taxon>Pterygota</taxon>
        <taxon>Neoptera</taxon>
        <taxon>Endopterygota</taxon>
        <taxon>Lepidoptera</taxon>
        <taxon>Glossata</taxon>
        <taxon>Ditrysia</taxon>
        <taxon>Pyraloidea</taxon>
        <taxon>Crambidae</taxon>
        <taxon>Crambinae</taxon>
        <taxon>Diatraea</taxon>
    </lineage>
</organism>
<dbReference type="Proteomes" id="UP001153714">
    <property type="component" value="Chromosome 5"/>
</dbReference>
<dbReference type="InterPro" id="IPR039788">
    <property type="entry name" value="NOL4/NOL4L"/>
</dbReference>
<evidence type="ECO:0000313" key="4">
    <source>
        <dbReference type="Proteomes" id="UP001153714"/>
    </source>
</evidence>
<sequence length="519" mass="54296">MDNLTPEPADMNEDDNFSSQALAKDAEKLKMMLLAWNYHSQTQGRNGDITESGPDSMADLWASYHSALGLGSKPPKPPTPLATGHSSPIHVGSASSGVEPASTHDETSSSDRTKDDDDGGASDDDSDDRVDPQHHDPERLKAFNMFVRLFVDENLDRIVPISKQPKEKIQAIIDSCTRQFPEFAERARKRIRTYLKSCRRNKKVRGDGPTTGNGSSAPGTGNAWDSAVRPTPAHLTSVQAEHILAQACENESLNAKRMRLGLDPVSQPMPTVPTPMAIDTTAPSVVGSSFLGLYSGAISSPAAASPAPAPAPAHKADNARPAPPAPSPDAHAHLNNNTLKLDNANGTAGSKTASPASSPAPLFRPSFPSTFGTPQPFGRQNTSSNSASALSSSALLSTLTSLPPTGVGVNAAMAAYQSALLSAMAAHTHTFPTSLSAPTDLSLKNTPPTPTSLHATSTVSSLAGSGSTASSTTKTPLLSHKLSGAEVGAVRQLITGYRESAAFLLRSADELEALLLNQP</sequence>
<feature type="region of interest" description="Disordered" evidence="1">
    <location>
        <begin position="301"/>
        <end position="386"/>
    </location>
</feature>
<dbReference type="PANTHER" id="PTHR12449">
    <property type="entry name" value="DEATH DOMAIN-CONTAINING PROTEIN"/>
    <property type="match status" value="1"/>
</dbReference>
<feature type="compositionally biased region" description="Acidic residues" evidence="1">
    <location>
        <begin position="116"/>
        <end position="128"/>
    </location>
</feature>
<keyword evidence="4" id="KW-1185">Reference proteome</keyword>
<dbReference type="Pfam" id="PF23079">
    <property type="entry name" value="HTH_NOL4_2nd"/>
    <property type="match status" value="1"/>
</dbReference>
<feature type="compositionally biased region" description="Polar residues" evidence="1">
    <location>
        <begin position="210"/>
        <end position="219"/>
    </location>
</feature>
<dbReference type="PANTHER" id="PTHR12449:SF22">
    <property type="entry name" value="NUCLEOLAR PROTEIN 4"/>
    <property type="match status" value="1"/>
</dbReference>
<reference evidence="3" key="1">
    <citation type="submission" date="2021-12" db="EMBL/GenBank/DDBJ databases">
        <authorList>
            <person name="King R."/>
        </authorList>
    </citation>
    <scope>NUCLEOTIDE SEQUENCE</scope>
</reference>
<dbReference type="EMBL" id="OU893336">
    <property type="protein sequence ID" value="CAG9792769.1"/>
    <property type="molecule type" value="Genomic_DNA"/>
</dbReference>
<feature type="domain" description="Nucleolar protein 4 helical" evidence="2">
    <location>
        <begin position="138"/>
        <end position="203"/>
    </location>
</feature>
<reference evidence="3" key="2">
    <citation type="submission" date="2022-10" db="EMBL/GenBank/DDBJ databases">
        <authorList>
            <consortium name="ENA_rothamsted_submissions"/>
            <consortium name="culmorum"/>
            <person name="King R."/>
        </authorList>
    </citation>
    <scope>NUCLEOTIDE SEQUENCE</scope>
</reference>
<protein>
    <recommendedName>
        <fullName evidence="2">Nucleolar protein 4 helical domain-containing protein</fullName>
    </recommendedName>
</protein>
<dbReference type="InterPro" id="IPR056549">
    <property type="entry name" value="HTH_NOL4"/>
</dbReference>
<evidence type="ECO:0000259" key="2">
    <source>
        <dbReference type="Pfam" id="PF23079"/>
    </source>
</evidence>
<feature type="region of interest" description="Disordered" evidence="1">
    <location>
        <begin position="434"/>
        <end position="475"/>
    </location>
</feature>
<feature type="compositionally biased region" description="Low complexity" evidence="1">
    <location>
        <begin position="353"/>
        <end position="369"/>
    </location>
</feature>
<proteinExistence type="predicted"/>
<accession>A0A9N9R922</accession>
<feature type="region of interest" description="Disordered" evidence="1">
    <location>
        <begin position="202"/>
        <end position="225"/>
    </location>
</feature>
<evidence type="ECO:0000256" key="1">
    <source>
        <dbReference type="SAM" id="MobiDB-lite"/>
    </source>
</evidence>
<dbReference type="OrthoDB" id="6371073at2759"/>